<dbReference type="Pfam" id="PF07200">
    <property type="entry name" value="Mod_r"/>
    <property type="match status" value="1"/>
</dbReference>
<evidence type="ECO:0000313" key="10">
    <source>
        <dbReference type="EMBL" id="CAD7223938.1"/>
    </source>
</evidence>
<evidence type="ECO:0000256" key="8">
    <source>
        <dbReference type="PROSITE-ProRule" id="PRU00646"/>
    </source>
</evidence>
<dbReference type="OrthoDB" id="338814at2759"/>
<feature type="region of interest" description="Disordered" evidence="9">
    <location>
        <begin position="587"/>
        <end position="608"/>
    </location>
</feature>
<feature type="region of interest" description="Disordered" evidence="9">
    <location>
        <begin position="336"/>
        <end position="402"/>
    </location>
</feature>
<evidence type="ECO:0000256" key="1">
    <source>
        <dbReference type="ARBA" id="ARBA00004177"/>
    </source>
</evidence>
<dbReference type="EMBL" id="OB660277">
    <property type="protein sequence ID" value="CAD7223938.1"/>
    <property type="molecule type" value="Genomic_DNA"/>
</dbReference>
<dbReference type="AlphaFoldDB" id="A0A7R8W348"/>
<evidence type="ECO:0000256" key="5">
    <source>
        <dbReference type="ARBA" id="ARBA00022448"/>
    </source>
</evidence>
<reference evidence="10" key="1">
    <citation type="submission" date="2020-11" db="EMBL/GenBank/DDBJ databases">
        <authorList>
            <person name="Tran Van P."/>
        </authorList>
    </citation>
    <scope>NUCLEOTIDE SEQUENCE</scope>
</reference>
<comment type="subcellular location">
    <subcellularLocation>
        <location evidence="1">Endosome</location>
    </subcellularLocation>
</comment>
<dbReference type="GO" id="GO:0000813">
    <property type="term" value="C:ESCRT I complex"/>
    <property type="evidence" value="ECO:0007669"/>
    <property type="project" value="UniProtKB-ARBA"/>
</dbReference>
<dbReference type="GO" id="GO:0015031">
    <property type="term" value="P:protein transport"/>
    <property type="evidence" value="ECO:0007669"/>
    <property type="project" value="UniProtKB-UniRule"/>
</dbReference>
<keyword evidence="7 8" id="KW-0653">Protein transport</keyword>
<feature type="compositionally biased region" description="Low complexity" evidence="9">
    <location>
        <begin position="368"/>
        <end position="389"/>
    </location>
</feature>
<sequence length="618" mass="69232">MSNASIENSISEEVQEIEIQMLLDLGELMSPNTRRDVRYTAFQQILQMSSDPRIPPKLLRIPKFLESLVSYIVGPNADPVFAQQSSLLLVNITGDLQVCDSFVRDPSLVKALINAVCDPHCKKADHLSMVLANLTRMPAPCREVWIHFESEDRFRNIFHVCCQTDFNKEGQHLDHLCSVLANLTQLPEARKCCLDAKLFRPILSFINFEPSAVRRQMVASVVKNLAMDEYNHDFLLSEDAEVFPPVLLSLAGPEELSDDENDMCATRAGREHMRSIGTYYVLRELHKTEPSAKVKLCCEDVIAILIRTEDEIGVDRLSSVELTPEIVAKFESLSTSTAAEGGSDNVETQLERPPIATTTPPQPPLSGYPRTPSPYQQSPYPTQPSSVPYPMSPTNPGTTATPYPLVPESKSNRSQLSATFERRLLTVCFDELSHDEAMAPGDYTPPQMASKEIGVPTKMRELRETRDKLIDMNRNIALANVNKEPVLTEMKALLVEKSGELRELFNEVSDMQKDIDGSSGVHSVEGIFSRLQEMANEAEEASDAFSERFLAKEIDLDEFVVEYPKMRKQAHLLRIKKDKMAELMSTLPSSVTSPPPPQHRAPYPADGTSYGMGQWQQF</sequence>
<protein>
    <recommendedName>
        <fullName evidence="4">Protein HGH1 homolog</fullName>
    </recommendedName>
</protein>
<evidence type="ECO:0000256" key="6">
    <source>
        <dbReference type="ARBA" id="ARBA00022753"/>
    </source>
</evidence>
<evidence type="ECO:0000256" key="2">
    <source>
        <dbReference type="ARBA" id="ARBA00006712"/>
    </source>
</evidence>
<dbReference type="InterPro" id="IPR007205">
    <property type="entry name" value="Protein_HGH1_N"/>
</dbReference>
<dbReference type="InterPro" id="IPR007206">
    <property type="entry name" value="Protein_HGH1_C"/>
</dbReference>
<evidence type="ECO:0000256" key="9">
    <source>
        <dbReference type="SAM" id="MobiDB-lite"/>
    </source>
</evidence>
<accession>A0A7R8W348</accession>
<proteinExistence type="inferred from homology"/>
<name>A0A7R8W348_9CRUS</name>
<comment type="similarity">
    <text evidence="3">Belongs to the VPS37 family.</text>
</comment>
<dbReference type="Gene3D" id="1.25.10.10">
    <property type="entry name" value="Leucine-rich Repeat Variant"/>
    <property type="match status" value="1"/>
</dbReference>
<comment type="similarity">
    <text evidence="2">Belongs to the HGH1 family.</text>
</comment>
<dbReference type="InterPro" id="IPR039717">
    <property type="entry name" value="Hgh1"/>
</dbReference>
<dbReference type="InterPro" id="IPR016024">
    <property type="entry name" value="ARM-type_fold"/>
</dbReference>
<dbReference type="Pfam" id="PF04064">
    <property type="entry name" value="DUF384"/>
    <property type="match status" value="1"/>
</dbReference>
<keyword evidence="6" id="KW-0967">Endosome</keyword>
<evidence type="ECO:0000256" key="4">
    <source>
        <dbReference type="ARBA" id="ARBA00014076"/>
    </source>
</evidence>
<gene>
    <name evidence="10" type="ORF">CTOB1V02_LOCUS1910</name>
</gene>
<dbReference type="InterPro" id="IPR009851">
    <property type="entry name" value="Mod_r"/>
</dbReference>
<evidence type="ECO:0000256" key="7">
    <source>
        <dbReference type="ARBA" id="ARBA00022927"/>
    </source>
</evidence>
<organism evidence="10">
    <name type="scientific">Cyprideis torosa</name>
    <dbReference type="NCBI Taxonomy" id="163714"/>
    <lineage>
        <taxon>Eukaryota</taxon>
        <taxon>Metazoa</taxon>
        <taxon>Ecdysozoa</taxon>
        <taxon>Arthropoda</taxon>
        <taxon>Crustacea</taxon>
        <taxon>Oligostraca</taxon>
        <taxon>Ostracoda</taxon>
        <taxon>Podocopa</taxon>
        <taxon>Podocopida</taxon>
        <taxon>Cytherocopina</taxon>
        <taxon>Cytheroidea</taxon>
        <taxon>Cytherideidae</taxon>
        <taxon>Cyprideis</taxon>
    </lineage>
</organism>
<dbReference type="PANTHER" id="PTHR13387">
    <property type="entry name" value="PROTEIN HGH1 HOMOLOG"/>
    <property type="match status" value="1"/>
</dbReference>
<keyword evidence="5 8" id="KW-0813">Transport</keyword>
<dbReference type="PROSITE" id="PS51314">
    <property type="entry name" value="VPS37_C"/>
    <property type="match status" value="1"/>
</dbReference>
<dbReference type="InterPro" id="IPR011989">
    <property type="entry name" value="ARM-like"/>
</dbReference>
<dbReference type="SUPFAM" id="SSF48371">
    <property type="entry name" value="ARM repeat"/>
    <property type="match status" value="1"/>
</dbReference>
<dbReference type="PANTHER" id="PTHR13387:SF9">
    <property type="entry name" value="PROTEIN HGH1 HOMOLOG"/>
    <property type="match status" value="1"/>
</dbReference>
<feature type="compositionally biased region" description="Polar residues" evidence="9">
    <location>
        <begin position="392"/>
        <end position="401"/>
    </location>
</feature>
<evidence type="ECO:0000256" key="3">
    <source>
        <dbReference type="ARBA" id="ARBA00007617"/>
    </source>
</evidence>
<dbReference type="Pfam" id="PF04063">
    <property type="entry name" value="DUF383"/>
    <property type="match status" value="1"/>
</dbReference>